<protein>
    <recommendedName>
        <fullName evidence="7">C3H1-type domain-containing protein</fullName>
    </recommendedName>
</protein>
<feature type="compositionally biased region" description="Polar residues" evidence="6">
    <location>
        <begin position="618"/>
        <end position="646"/>
    </location>
</feature>
<organism evidence="8 9">
    <name type="scientific">Amanita thiersii Skay4041</name>
    <dbReference type="NCBI Taxonomy" id="703135"/>
    <lineage>
        <taxon>Eukaryota</taxon>
        <taxon>Fungi</taxon>
        <taxon>Dikarya</taxon>
        <taxon>Basidiomycota</taxon>
        <taxon>Agaricomycotina</taxon>
        <taxon>Agaricomycetes</taxon>
        <taxon>Agaricomycetidae</taxon>
        <taxon>Agaricales</taxon>
        <taxon>Pluteineae</taxon>
        <taxon>Amanitaceae</taxon>
        <taxon>Amanita</taxon>
    </lineage>
</organism>
<reference evidence="8 9" key="1">
    <citation type="submission" date="2014-02" db="EMBL/GenBank/DDBJ databases">
        <title>Transposable element dynamics among asymbiotic and ectomycorrhizal Amanita fungi.</title>
        <authorList>
            <consortium name="DOE Joint Genome Institute"/>
            <person name="Hess J."/>
            <person name="Skrede I."/>
            <person name="Wolfe B."/>
            <person name="LaButti K."/>
            <person name="Ohm R.A."/>
            <person name="Grigoriev I.V."/>
            <person name="Pringle A."/>
        </authorList>
    </citation>
    <scope>NUCLEOTIDE SEQUENCE [LARGE SCALE GENOMIC DNA]</scope>
    <source>
        <strain evidence="8 9">SKay4041</strain>
    </source>
</reference>
<dbReference type="InterPro" id="IPR036855">
    <property type="entry name" value="Znf_CCCH_sf"/>
</dbReference>
<dbReference type="PANTHER" id="PTHR12547:SF18">
    <property type="entry name" value="PROTEIN TIS11"/>
    <property type="match status" value="1"/>
</dbReference>
<feature type="compositionally biased region" description="Low complexity" evidence="6">
    <location>
        <begin position="608"/>
        <end position="617"/>
    </location>
</feature>
<dbReference type="STRING" id="703135.A0A2A9NGJ3"/>
<feature type="region of interest" description="Disordered" evidence="6">
    <location>
        <begin position="139"/>
        <end position="223"/>
    </location>
</feature>
<evidence type="ECO:0000256" key="1">
    <source>
        <dbReference type="ARBA" id="ARBA00022723"/>
    </source>
</evidence>
<feature type="compositionally biased region" description="Polar residues" evidence="6">
    <location>
        <begin position="658"/>
        <end position="679"/>
    </location>
</feature>
<dbReference type="GO" id="GO:0008270">
    <property type="term" value="F:zinc ion binding"/>
    <property type="evidence" value="ECO:0007669"/>
    <property type="project" value="UniProtKB-KW"/>
</dbReference>
<dbReference type="SMART" id="SM00356">
    <property type="entry name" value="ZnF_C3H1"/>
    <property type="match status" value="2"/>
</dbReference>
<evidence type="ECO:0000256" key="5">
    <source>
        <dbReference type="PROSITE-ProRule" id="PRU00723"/>
    </source>
</evidence>
<keyword evidence="3 5" id="KW-0863">Zinc-finger</keyword>
<dbReference type="InterPro" id="IPR045877">
    <property type="entry name" value="ZFP36-like"/>
</dbReference>
<keyword evidence="1 5" id="KW-0479">Metal-binding</keyword>
<evidence type="ECO:0000256" key="4">
    <source>
        <dbReference type="ARBA" id="ARBA00022833"/>
    </source>
</evidence>
<feature type="domain" description="C3H1-type" evidence="7">
    <location>
        <begin position="538"/>
        <end position="566"/>
    </location>
</feature>
<dbReference type="FunFam" id="4.10.1000.10:FF:000002">
    <property type="entry name" value="Zinc finger protein 36, C3H1 type-like 1"/>
    <property type="match status" value="1"/>
</dbReference>
<dbReference type="Gene3D" id="4.10.1000.10">
    <property type="entry name" value="Zinc finger, CCCH-type"/>
    <property type="match status" value="2"/>
</dbReference>
<feature type="zinc finger region" description="C3H1-type" evidence="5">
    <location>
        <begin position="538"/>
        <end position="566"/>
    </location>
</feature>
<feature type="domain" description="C3H1-type" evidence="7">
    <location>
        <begin position="576"/>
        <end position="604"/>
    </location>
</feature>
<keyword evidence="4 5" id="KW-0862">Zinc</keyword>
<dbReference type="PROSITE" id="PS50103">
    <property type="entry name" value="ZF_C3H1"/>
    <property type="match status" value="2"/>
</dbReference>
<keyword evidence="9" id="KW-1185">Reference proteome</keyword>
<proteinExistence type="predicted"/>
<keyword evidence="2" id="KW-0677">Repeat</keyword>
<dbReference type="InterPro" id="IPR000571">
    <property type="entry name" value="Znf_CCCH"/>
</dbReference>
<dbReference type="FunFam" id="4.10.1000.10:FF:000001">
    <property type="entry name" value="zinc finger CCCH domain-containing protein 15-like"/>
    <property type="match status" value="1"/>
</dbReference>
<feature type="compositionally biased region" description="Low complexity" evidence="6">
    <location>
        <begin position="190"/>
        <end position="214"/>
    </location>
</feature>
<dbReference type="Proteomes" id="UP000242287">
    <property type="component" value="Unassembled WGS sequence"/>
</dbReference>
<evidence type="ECO:0000313" key="9">
    <source>
        <dbReference type="Proteomes" id="UP000242287"/>
    </source>
</evidence>
<feature type="compositionally biased region" description="Low complexity" evidence="6">
    <location>
        <begin position="167"/>
        <end position="182"/>
    </location>
</feature>
<dbReference type="AlphaFoldDB" id="A0A2A9NGJ3"/>
<dbReference type="EMBL" id="KZ302036">
    <property type="protein sequence ID" value="PFH49198.1"/>
    <property type="molecule type" value="Genomic_DNA"/>
</dbReference>
<evidence type="ECO:0000256" key="2">
    <source>
        <dbReference type="ARBA" id="ARBA00022737"/>
    </source>
</evidence>
<gene>
    <name evidence="8" type="ORF">AMATHDRAFT_5090</name>
</gene>
<feature type="zinc finger region" description="C3H1-type" evidence="5">
    <location>
        <begin position="576"/>
        <end position="604"/>
    </location>
</feature>
<feature type="region of interest" description="Disordered" evidence="6">
    <location>
        <begin position="608"/>
        <end position="680"/>
    </location>
</feature>
<name>A0A2A9NGJ3_9AGAR</name>
<accession>A0A2A9NGJ3</accession>
<evidence type="ECO:0000256" key="3">
    <source>
        <dbReference type="ARBA" id="ARBA00022771"/>
    </source>
</evidence>
<dbReference type="OrthoDB" id="410307at2759"/>
<sequence>MQVALTKPSATTKDFFSRTSDDLLPPISLTTASSAKDTLNWPLIHDSQAEVNIDNWNLSTSNETTPRHRSSTRRTISTNLQSFPYTSTMSRIESHTTERGVAGTQRWRLNTKGQLVDSDARGWDLADEIGRLKLGEVDTDVDGEDVHGPVRTPPKSKLAAAAVAQLSESSPLDSSSTSAGSSPHTAEQQISISHSRGSSTDTSTTSSHDSSVSTAGNSMLAHPNLKTTSAEAKERPHSFSGGLSAADLRRLQQVGDIVDAADMQKQPSWAQNSSYLDSSSANSELSYPSLTNHIHRPQPQLHPQLYEFRTAIQPSSLSRSTVRDDGLVDYNTLRDYPPHTQNVTSVPTLPGYVQGQPLVAPTSGLPYRQQPRVYPQQSLIASPNLGYQGAHHTAHLSLGNTQQLYDMMLPTAESHPAIARVQQQHNIFRPTHHHSASDPSAIRDPANLALLNNVQTFGAGMFQTAPLPMFDPARFYGQDVYSSPGVNAVQMMAARLQQFGGTYDAAQTNLGVEGNITSVSTPTSHQPGPSANNRKLGLYKTELCRSWEEKGSCRYGAKCQFAHGEEELRKVARHPKYKTEICRTFWVSGSCPYGKRCCFIHTELPSSGHSNAGSNSGTENGAPQSSADGRARSLSTNSDPNDTSVSLLARISAKRNQEASNGATTIDTTSKNISYTRPPTGTLRVDTSALDGASIKQNKSAYPSFASNGILLPATEQITAKSPGPVTAGPDLGRHNAARLEIVGYNNRGANPNSTSNNSIRHSFNGSDVEVNFSQSPPIAGQSNYGLSSIDSVTTPRANGHVRAGSAGNWASFSRSSHLSAFPHGSSPAGDIIVNAPWSSADLAVGSTRLGEKAWA</sequence>
<evidence type="ECO:0000313" key="8">
    <source>
        <dbReference type="EMBL" id="PFH49198.1"/>
    </source>
</evidence>
<dbReference type="Pfam" id="PF00642">
    <property type="entry name" value="zf-CCCH"/>
    <property type="match status" value="2"/>
</dbReference>
<dbReference type="SUPFAM" id="SSF90229">
    <property type="entry name" value="CCCH zinc finger"/>
    <property type="match status" value="2"/>
</dbReference>
<evidence type="ECO:0000256" key="6">
    <source>
        <dbReference type="SAM" id="MobiDB-lite"/>
    </source>
</evidence>
<dbReference type="GO" id="GO:0003729">
    <property type="term" value="F:mRNA binding"/>
    <property type="evidence" value="ECO:0007669"/>
    <property type="project" value="InterPro"/>
</dbReference>
<dbReference type="PANTHER" id="PTHR12547">
    <property type="entry name" value="CCCH ZINC FINGER/TIS11-RELATED"/>
    <property type="match status" value="1"/>
</dbReference>
<evidence type="ECO:0000259" key="7">
    <source>
        <dbReference type="PROSITE" id="PS50103"/>
    </source>
</evidence>